<keyword evidence="11" id="KW-0472">Membrane</keyword>
<organism evidence="17">
    <name type="scientific">Lamprotornis superbus</name>
    <dbReference type="NCBI Taxonomy" id="245042"/>
    <lineage>
        <taxon>Eukaryota</taxon>
        <taxon>Metazoa</taxon>
        <taxon>Chordata</taxon>
        <taxon>Craniata</taxon>
        <taxon>Vertebrata</taxon>
        <taxon>Euteleostomi</taxon>
        <taxon>Archelosauria</taxon>
        <taxon>Archosauria</taxon>
        <taxon>Dinosauria</taxon>
        <taxon>Saurischia</taxon>
        <taxon>Theropoda</taxon>
        <taxon>Coelurosauria</taxon>
        <taxon>Aves</taxon>
        <taxon>Neognathae</taxon>
        <taxon>Neoaves</taxon>
        <taxon>Telluraves</taxon>
        <taxon>Australaves</taxon>
        <taxon>Passeriformes</taxon>
        <taxon>Sturnidae</taxon>
        <taxon>Lamprotornis</taxon>
    </lineage>
</organism>
<dbReference type="GO" id="GO:0005525">
    <property type="term" value="F:GTP binding"/>
    <property type="evidence" value="ECO:0007669"/>
    <property type="project" value="UniProtKB-KW"/>
</dbReference>
<keyword evidence="10" id="KW-0342">GTP-binding</keyword>
<keyword evidence="6" id="KW-0547">Nucleotide-binding</keyword>
<dbReference type="PROSITE" id="PS51421">
    <property type="entry name" value="RAS"/>
    <property type="match status" value="1"/>
</dbReference>
<evidence type="ECO:0000313" key="18">
    <source>
        <dbReference type="EMBL" id="KAI1235096.1"/>
    </source>
</evidence>
<dbReference type="NCBIfam" id="TIGR00231">
    <property type="entry name" value="small_GTP"/>
    <property type="match status" value="1"/>
</dbReference>
<name>A0A835P1T7_9PASS</name>
<feature type="compositionally biased region" description="Basic and acidic residues" evidence="16">
    <location>
        <begin position="43"/>
        <end position="60"/>
    </location>
</feature>
<evidence type="ECO:0000256" key="11">
    <source>
        <dbReference type="ARBA" id="ARBA00023136"/>
    </source>
</evidence>
<keyword evidence="7" id="KW-0967">Endosome</keyword>
<keyword evidence="5" id="KW-0488">Methylation</keyword>
<dbReference type="PRINTS" id="PR00449">
    <property type="entry name" value="RASTRNSFRMNG"/>
</dbReference>
<comment type="caution">
    <text evidence="17">The sequence shown here is derived from an EMBL/GenBank/DDBJ whole genome shotgun (WGS) entry which is preliminary data.</text>
</comment>
<feature type="compositionally biased region" description="Low complexity" evidence="16">
    <location>
        <begin position="14"/>
        <end position="34"/>
    </location>
</feature>
<dbReference type="FunFam" id="3.40.50.300:FF:000402">
    <property type="entry name" value="Ras-related protein Rab-27A"/>
    <property type="match status" value="1"/>
</dbReference>
<dbReference type="EMBL" id="JADDUC010000003">
    <property type="protein sequence ID" value="KAG0135710.1"/>
    <property type="molecule type" value="Genomic_DNA"/>
</dbReference>
<evidence type="ECO:0000256" key="13">
    <source>
        <dbReference type="ARBA" id="ARBA00023288"/>
    </source>
</evidence>
<dbReference type="Gene3D" id="3.40.50.300">
    <property type="entry name" value="P-loop containing nucleotide triphosphate hydrolases"/>
    <property type="match status" value="1"/>
</dbReference>
<keyword evidence="8" id="KW-0378">Hydrolase</keyword>
<proteinExistence type="inferred from homology"/>
<dbReference type="OrthoDB" id="9989112at2759"/>
<comment type="subcellular location">
    <subcellularLocation>
        <location evidence="1">Endosome</location>
    </subcellularLocation>
    <subcellularLocation>
        <location evidence="2">Membrane</location>
        <topology evidence="2">Lipid-anchor</topology>
    </subcellularLocation>
</comment>
<keyword evidence="9" id="KW-0007">Acetylation</keyword>
<dbReference type="PANTHER" id="PTHR47980">
    <property type="entry name" value="LD44762P"/>
    <property type="match status" value="1"/>
</dbReference>
<dbReference type="InterPro" id="IPR005225">
    <property type="entry name" value="Small_GTP-bd"/>
</dbReference>
<keyword evidence="13" id="KW-0449">Lipoprotein</keyword>
<dbReference type="SMART" id="SM00175">
    <property type="entry name" value="RAB"/>
    <property type="match status" value="1"/>
</dbReference>
<dbReference type="SMART" id="SM00176">
    <property type="entry name" value="RAN"/>
    <property type="match status" value="1"/>
</dbReference>
<evidence type="ECO:0000256" key="7">
    <source>
        <dbReference type="ARBA" id="ARBA00022753"/>
    </source>
</evidence>
<reference evidence="18 19" key="2">
    <citation type="journal article" date="2021" name="J. Hered.">
        <title>Feather Gene Expression Elucidates the Developmental Basis of Plumage Iridescence in African Starlings.</title>
        <authorList>
            <person name="Rubenstein D.R."/>
            <person name="Corvelo A."/>
            <person name="MacManes M.D."/>
            <person name="Maia R."/>
            <person name="Narzisi G."/>
            <person name="Rousaki A."/>
            <person name="Vandenabeele P."/>
            <person name="Shawkey M.D."/>
            <person name="Solomon J."/>
        </authorList>
    </citation>
    <scope>NUCLEOTIDE SEQUENCE [LARGE SCALE GENOMIC DNA]</scope>
    <source>
        <strain evidence="18">SS15</strain>
    </source>
</reference>
<keyword evidence="19" id="KW-1185">Reference proteome</keyword>
<reference evidence="17" key="1">
    <citation type="submission" date="2020-10" db="EMBL/GenBank/DDBJ databases">
        <title>Feather gene expression reveals the developmental basis of iridescence in African starlings.</title>
        <authorList>
            <person name="Rubenstein D.R."/>
        </authorList>
    </citation>
    <scope>NUCLEOTIDE SEQUENCE</scope>
    <source>
        <strain evidence="17">SS15</strain>
        <tissue evidence="17">Liver</tissue>
    </source>
</reference>
<feature type="region of interest" description="Disordered" evidence="16">
    <location>
        <begin position="1"/>
        <end position="68"/>
    </location>
</feature>
<dbReference type="PROSITE" id="PS51419">
    <property type="entry name" value="RAB"/>
    <property type="match status" value="1"/>
</dbReference>
<gene>
    <name evidence="18" type="ORF">IHE44_0002728</name>
    <name evidence="17" type="ORF">IHE44_005257</name>
</gene>
<evidence type="ECO:0000256" key="3">
    <source>
        <dbReference type="ARBA" id="ARBA00006270"/>
    </source>
</evidence>
<evidence type="ECO:0000313" key="19">
    <source>
        <dbReference type="Proteomes" id="UP000618051"/>
    </source>
</evidence>
<dbReference type="InterPro" id="IPR001806">
    <property type="entry name" value="Small_GTPase"/>
</dbReference>
<reference evidence="18" key="3">
    <citation type="submission" date="2022-01" db="EMBL/GenBank/DDBJ databases">
        <authorList>
            <person name="Rubenstein D.R."/>
        </authorList>
    </citation>
    <scope>NUCLEOTIDE SEQUENCE</scope>
    <source>
        <strain evidence="18">SS15</strain>
        <tissue evidence="18">Liver</tissue>
    </source>
</reference>
<dbReference type="PROSITE" id="PS51420">
    <property type="entry name" value="RHO"/>
    <property type="match status" value="1"/>
</dbReference>
<evidence type="ECO:0000256" key="2">
    <source>
        <dbReference type="ARBA" id="ARBA00004635"/>
    </source>
</evidence>
<dbReference type="SMART" id="SM00174">
    <property type="entry name" value="RHO"/>
    <property type="match status" value="1"/>
</dbReference>
<evidence type="ECO:0000256" key="6">
    <source>
        <dbReference type="ARBA" id="ARBA00022741"/>
    </source>
</evidence>
<dbReference type="GO" id="GO:0005768">
    <property type="term" value="C:endosome"/>
    <property type="evidence" value="ECO:0007669"/>
    <property type="project" value="UniProtKB-SubCell"/>
</dbReference>
<feature type="non-terminal residue" evidence="17">
    <location>
        <position position="488"/>
    </location>
</feature>
<sequence length="488" mass="54033">ASPADAAEHRAVLPAGRAQPAQVAAAGPGHAGAVPPGPPPPRAVRETRSEPKKGQVRRDAAAGAPAAGRRAVGKTSLLYQYTDGKFNSKFITTVGIDFREKRVVYRPNGPDGVGGRGQRIHLQLWDTAGQERFRSLTTAFFRDAMGFLLLFDLTNEQSFLNVRNWISQLQMHAYCENPDIVLCGNKSDLEDQRMVKEEEAKELAEKYGIPYFETSAANGNNVSKAIETLLDLIMKRMERCVDKSWIPEGVVRSNGHSSTEQLNEEQEKGRFFSDENKREALQYRIKSSREAQGCAHRGLRACHFNVNLCPALSLCVVRILCSDVSKVCAVVENAAHLSVLHVRSKGNQTIHFVNFIASTKCLNCRSHQRPHNTVLCQEKAILCQEKPRGLALACSVGVINILCSPVLLPGYPAADVPEVWFSERLETASVRISTKLTPFFCCFRNQKAKTTSEAQAIQHMDFSPDEKSGMKTAQKVLPEFYSKSIVDY</sequence>
<evidence type="ECO:0000256" key="9">
    <source>
        <dbReference type="ARBA" id="ARBA00022990"/>
    </source>
</evidence>
<dbReference type="Pfam" id="PF00071">
    <property type="entry name" value="Ras"/>
    <property type="match status" value="1"/>
</dbReference>
<dbReference type="EC" id="3.6.5.2" evidence="4"/>
<dbReference type="InterPro" id="IPR050305">
    <property type="entry name" value="Small_GTPase_Rab"/>
</dbReference>
<feature type="compositionally biased region" description="Basic and acidic residues" evidence="16">
    <location>
        <begin position="1"/>
        <end position="11"/>
    </location>
</feature>
<evidence type="ECO:0000256" key="16">
    <source>
        <dbReference type="SAM" id="MobiDB-lite"/>
    </source>
</evidence>
<dbReference type="Proteomes" id="UP000618051">
    <property type="component" value="Unassembled WGS sequence"/>
</dbReference>
<evidence type="ECO:0000256" key="1">
    <source>
        <dbReference type="ARBA" id="ARBA00004177"/>
    </source>
</evidence>
<dbReference type="AlphaFoldDB" id="A0A835P1T7"/>
<keyword evidence="12" id="KW-1015">Disulfide bond</keyword>
<evidence type="ECO:0000256" key="14">
    <source>
        <dbReference type="ARBA" id="ARBA00023289"/>
    </source>
</evidence>
<evidence type="ECO:0000256" key="5">
    <source>
        <dbReference type="ARBA" id="ARBA00022481"/>
    </source>
</evidence>
<dbReference type="SUPFAM" id="SSF52540">
    <property type="entry name" value="P-loop containing nucleoside triphosphate hydrolases"/>
    <property type="match status" value="1"/>
</dbReference>
<evidence type="ECO:0000256" key="12">
    <source>
        <dbReference type="ARBA" id="ARBA00023157"/>
    </source>
</evidence>
<evidence type="ECO:0000256" key="4">
    <source>
        <dbReference type="ARBA" id="ARBA00011984"/>
    </source>
</evidence>
<dbReference type="GO" id="GO:0016020">
    <property type="term" value="C:membrane"/>
    <property type="evidence" value="ECO:0007669"/>
    <property type="project" value="UniProtKB-SubCell"/>
</dbReference>
<comment type="similarity">
    <text evidence="3">Belongs to the small GTPase superfamily. Rab family.</text>
</comment>
<accession>A0A835P1T7</accession>
<dbReference type="GO" id="GO:0003925">
    <property type="term" value="F:G protein activity"/>
    <property type="evidence" value="ECO:0007669"/>
    <property type="project" value="UniProtKB-EC"/>
</dbReference>
<protein>
    <recommendedName>
        <fullName evidence="4">small monomeric GTPase</fullName>
        <ecNumber evidence="4">3.6.5.2</ecNumber>
    </recommendedName>
</protein>
<evidence type="ECO:0000256" key="10">
    <source>
        <dbReference type="ARBA" id="ARBA00023134"/>
    </source>
</evidence>
<comment type="catalytic activity">
    <reaction evidence="15">
        <text>GTP + H2O = GDP + phosphate + H(+)</text>
        <dbReference type="Rhea" id="RHEA:19669"/>
        <dbReference type="ChEBI" id="CHEBI:15377"/>
        <dbReference type="ChEBI" id="CHEBI:15378"/>
        <dbReference type="ChEBI" id="CHEBI:37565"/>
        <dbReference type="ChEBI" id="CHEBI:43474"/>
        <dbReference type="ChEBI" id="CHEBI:58189"/>
        <dbReference type="EC" id="3.6.5.2"/>
    </reaction>
    <physiologicalReaction direction="left-to-right" evidence="15">
        <dbReference type="Rhea" id="RHEA:19670"/>
    </physiologicalReaction>
</comment>
<dbReference type="InterPro" id="IPR027417">
    <property type="entry name" value="P-loop_NTPase"/>
</dbReference>
<dbReference type="EMBL" id="JADDUC020000013">
    <property type="protein sequence ID" value="KAI1235096.1"/>
    <property type="molecule type" value="Genomic_DNA"/>
</dbReference>
<dbReference type="SMART" id="SM00173">
    <property type="entry name" value="RAS"/>
    <property type="match status" value="1"/>
</dbReference>
<evidence type="ECO:0000256" key="15">
    <source>
        <dbReference type="ARBA" id="ARBA00047660"/>
    </source>
</evidence>
<evidence type="ECO:0000313" key="17">
    <source>
        <dbReference type="EMBL" id="KAG0135710.1"/>
    </source>
</evidence>
<keyword evidence="14" id="KW-0636">Prenylation</keyword>
<evidence type="ECO:0000256" key="8">
    <source>
        <dbReference type="ARBA" id="ARBA00022801"/>
    </source>
</evidence>